<protein>
    <submittedName>
        <fullName evidence="1">Uncharacterized protein</fullName>
    </submittedName>
</protein>
<sequence length="101" mass="11858">MKTIGVDYDDTISQDDNGWLSVLLALEHIGYRVVIVTYRNPTCYPEDLQFLIDKGYKVYFTSQHAKRTYMENLGIDIDIWIDDSPESILYNYDSYLGKYIK</sequence>
<reference evidence="2" key="1">
    <citation type="journal article" date="2020" name="bioRxiv">
        <title>Integrative omics analysis of Pseudomonas aeruginosa virus PA5oct highlights the molecular complexity of jumbo phages.</title>
        <authorList>
            <person name="Lood C."/>
            <person name="Danis-Wlodarczyk K."/>
            <person name="Blasdel B.G."/>
            <person name="Jang H.B."/>
            <person name="Vandenheuvel D."/>
            <person name="Briers Y."/>
            <person name="Noben J.-P."/>
            <person name="van Noort V."/>
            <person name="Drulis-Kawa Z."/>
            <person name="Lavigne R."/>
        </authorList>
    </citation>
    <scope>NUCLEOTIDE SEQUENCE [LARGE SCALE GENOMIC DNA]</scope>
</reference>
<evidence type="ECO:0000313" key="1">
    <source>
        <dbReference type="EMBL" id="QCG76040.1"/>
    </source>
</evidence>
<proteinExistence type="predicted"/>
<accession>A0A4Y1LUH5</accession>
<evidence type="ECO:0000313" key="2">
    <source>
        <dbReference type="Proteomes" id="UP000316733"/>
    </source>
</evidence>
<dbReference type="EMBL" id="MK797984">
    <property type="protein sequence ID" value="QCG76040.1"/>
    <property type="molecule type" value="Genomic_DNA"/>
</dbReference>
<dbReference type="Gene3D" id="3.40.50.1000">
    <property type="entry name" value="HAD superfamily/HAD-like"/>
    <property type="match status" value="1"/>
</dbReference>
<dbReference type="Proteomes" id="UP000316733">
    <property type="component" value="Segment"/>
</dbReference>
<organism evidence="1 2">
    <name type="scientific">Pseudomonas phage vB_PaeM_PA5oct</name>
    <dbReference type="NCBI Taxonomy" id="2163605"/>
    <lineage>
        <taxon>Viruses</taxon>
        <taxon>Duplodnaviria</taxon>
        <taxon>Heunggongvirae</taxon>
        <taxon>Uroviricota</taxon>
        <taxon>Caudoviricetes</taxon>
        <taxon>Arenbergviridae</taxon>
        <taxon>Wroclawvirus</taxon>
        <taxon>Wroclawvirus PA5oct</taxon>
    </lineage>
</organism>
<gene>
    <name evidence="1" type="ORF">EST35_0158</name>
</gene>
<keyword evidence="2" id="KW-1185">Reference proteome</keyword>
<dbReference type="InterPro" id="IPR023214">
    <property type="entry name" value="HAD_sf"/>
</dbReference>
<dbReference type="InterPro" id="IPR036412">
    <property type="entry name" value="HAD-like_sf"/>
</dbReference>
<dbReference type="SUPFAM" id="SSF56784">
    <property type="entry name" value="HAD-like"/>
    <property type="match status" value="1"/>
</dbReference>
<name>A0A4Y1LUH5_9CAUD</name>